<sequence>MQDHYARLGVHCNATMAEIKQAFRRQAALHHPDRNPSPDAATRFRAVQQSYEVLSDPERRKAYDDLRQRKLLDDPLPVAASLWRDYVRDLRRSFTSTTLPPSL</sequence>
<evidence type="ECO:0000259" key="2">
    <source>
        <dbReference type="PROSITE" id="PS50076"/>
    </source>
</evidence>
<dbReference type="Pfam" id="PF00226">
    <property type="entry name" value="DnaJ"/>
    <property type="match status" value="1"/>
</dbReference>
<dbReference type="InterPro" id="IPR036869">
    <property type="entry name" value="J_dom_sf"/>
</dbReference>
<dbReference type="Proteomes" id="UP000017184">
    <property type="component" value="Chromosome"/>
</dbReference>
<evidence type="ECO:0000256" key="1">
    <source>
        <dbReference type="ARBA" id="ARBA00023186"/>
    </source>
</evidence>
<dbReference type="PROSITE" id="PS00636">
    <property type="entry name" value="DNAJ_1"/>
    <property type="match status" value="1"/>
</dbReference>
<dbReference type="HOGENOM" id="CLU_017633_18_1_4"/>
<dbReference type="PANTHER" id="PTHR44145">
    <property type="entry name" value="DNAJ HOMOLOG SUBFAMILY A MEMBER 3, MITOCHONDRIAL"/>
    <property type="match status" value="1"/>
</dbReference>
<dbReference type="Gene3D" id="1.10.287.110">
    <property type="entry name" value="DnaJ domain"/>
    <property type="match status" value="1"/>
</dbReference>
<dbReference type="EMBL" id="CP004885">
    <property type="protein sequence ID" value="AGX87898.1"/>
    <property type="molecule type" value="Genomic_DNA"/>
</dbReference>
<dbReference type="SMART" id="SM00271">
    <property type="entry name" value="DnaJ"/>
    <property type="match status" value="1"/>
</dbReference>
<dbReference type="STRING" id="946483.Cenrod_1814"/>
<dbReference type="PROSITE" id="PS50076">
    <property type="entry name" value="DNAJ_2"/>
    <property type="match status" value="1"/>
</dbReference>
<dbReference type="CDD" id="cd06257">
    <property type="entry name" value="DnaJ"/>
    <property type="match status" value="1"/>
</dbReference>
<dbReference type="InterPro" id="IPR018253">
    <property type="entry name" value="DnaJ_domain_CS"/>
</dbReference>
<feature type="domain" description="J" evidence="2">
    <location>
        <begin position="3"/>
        <end position="67"/>
    </location>
</feature>
<proteinExistence type="predicted"/>
<dbReference type="PRINTS" id="PR00625">
    <property type="entry name" value="JDOMAIN"/>
</dbReference>
<evidence type="ECO:0000313" key="4">
    <source>
        <dbReference type="Proteomes" id="UP000017184"/>
    </source>
</evidence>
<protein>
    <submittedName>
        <fullName evidence="3">DnaJ-class molecular chaperone</fullName>
    </submittedName>
</protein>
<dbReference type="eggNOG" id="COG0484">
    <property type="taxonomic scope" value="Bacteria"/>
</dbReference>
<dbReference type="SUPFAM" id="SSF46565">
    <property type="entry name" value="Chaperone J-domain"/>
    <property type="match status" value="1"/>
</dbReference>
<dbReference type="AlphaFoldDB" id="U5NCF1"/>
<evidence type="ECO:0000313" key="3">
    <source>
        <dbReference type="EMBL" id="AGX87898.1"/>
    </source>
</evidence>
<reference evidence="3 4" key="1">
    <citation type="journal article" date="2013" name="Genome Biol.">
        <title>Genomic analysis reveals key aspects of prokaryotic symbiosis in the phototrophic consortium "Chlorochromatium aggregatum".</title>
        <authorList>
            <person name="Liu Z."/>
            <person name="Muller J."/>
            <person name="Li T."/>
            <person name="Alvey R.M."/>
            <person name="Vogl K."/>
            <person name="Frigaard N.U."/>
            <person name="Rockwell N.C."/>
            <person name="Boyd E.S."/>
            <person name="Tomsho L.P."/>
            <person name="Schuster S.C."/>
            <person name="Henke P."/>
            <person name="Rohde M."/>
            <person name="Overmann J."/>
            <person name="Bryant D.A."/>
        </authorList>
    </citation>
    <scope>NUCLEOTIDE SEQUENCE [LARGE SCALE GENOMIC DNA]</scope>
    <source>
        <strain evidence="3">CR</strain>
    </source>
</reference>
<gene>
    <name evidence="3" type="ORF">Cenrod_1814</name>
</gene>
<accession>U5NCF1</accession>
<dbReference type="OrthoDB" id="9779622at2"/>
<dbReference type="InterPro" id="IPR051938">
    <property type="entry name" value="Apopto_cytoskel_mod"/>
</dbReference>
<name>U5NCF1_9BURK</name>
<dbReference type="PANTHER" id="PTHR44145:SF3">
    <property type="entry name" value="DNAJ HOMOLOG SUBFAMILY A MEMBER 3, MITOCHONDRIAL"/>
    <property type="match status" value="1"/>
</dbReference>
<keyword evidence="1" id="KW-0143">Chaperone</keyword>
<dbReference type="InterPro" id="IPR001623">
    <property type="entry name" value="DnaJ_domain"/>
</dbReference>
<dbReference type="KEGG" id="cbx:Cenrod_1814"/>
<organism evidence="3 4">
    <name type="scientific">Candidatus Symbiobacter mobilis CR</name>
    <dbReference type="NCBI Taxonomy" id="946483"/>
    <lineage>
        <taxon>Bacteria</taxon>
        <taxon>Pseudomonadati</taxon>
        <taxon>Pseudomonadota</taxon>
        <taxon>Betaproteobacteria</taxon>
        <taxon>Burkholderiales</taxon>
        <taxon>Comamonadaceae</taxon>
    </lineage>
</organism>
<keyword evidence="4" id="KW-1185">Reference proteome</keyword>